<gene>
    <name evidence="3" type="ORF">F0Q34_20810</name>
</gene>
<dbReference type="OrthoDB" id="9783172at2"/>
<dbReference type="Gene3D" id="3.40.50.300">
    <property type="entry name" value="P-loop containing nucleotide triphosphate hydrolases"/>
    <property type="match status" value="1"/>
</dbReference>
<dbReference type="EMBL" id="VUKA01000037">
    <property type="protein sequence ID" value="KAA2211306.1"/>
    <property type="molecule type" value="Genomic_DNA"/>
</dbReference>
<dbReference type="SUPFAM" id="SSF52540">
    <property type="entry name" value="P-loop containing nucleoside triphosphate hydrolases"/>
    <property type="match status" value="1"/>
</dbReference>
<dbReference type="PANTHER" id="PTHR43384:SF6">
    <property type="entry name" value="SEPTUM SITE-DETERMINING PROTEIN MIND HOMOLOG, CHLOROPLASTIC"/>
    <property type="match status" value="1"/>
</dbReference>
<dbReference type="AlphaFoldDB" id="A0A5B2T9K6"/>
<reference evidence="3 4" key="1">
    <citation type="journal article" date="2015" name="Int. J. Syst. Evol. Microbiol.">
        <title>Roseomonas oryzae sp. nov., isolated from paddy rhizosphere soil.</title>
        <authorList>
            <person name="Ramaprasad E.V."/>
            <person name="Sasikala Ch."/>
            <person name="Ramana Ch.V."/>
        </authorList>
    </citation>
    <scope>NUCLEOTIDE SEQUENCE [LARGE SCALE GENOMIC DNA]</scope>
    <source>
        <strain evidence="3 4">KCTC 42542</strain>
    </source>
</reference>
<dbReference type="GO" id="GO:0005524">
    <property type="term" value="F:ATP binding"/>
    <property type="evidence" value="ECO:0007669"/>
    <property type="project" value="UniProtKB-KW"/>
</dbReference>
<dbReference type="InterPro" id="IPR027417">
    <property type="entry name" value="P-loop_NTPase"/>
</dbReference>
<proteinExistence type="predicted"/>
<keyword evidence="1" id="KW-0547">Nucleotide-binding</keyword>
<dbReference type="GO" id="GO:0051782">
    <property type="term" value="P:negative regulation of cell division"/>
    <property type="evidence" value="ECO:0007669"/>
    <property type="project" value="TreeGrafter"/>
</dbReference>
<evidence type="ECO:0000256" key="1">
    <source>
        <dbReference type="ARBA" id="ARBA00022741"/>
    </source>
</evidence>
<comment type="caution">
    <text evidence="3">The sequence shown here is derived from an EMBL/GenBank/DDBJ whole genome shotgun (WGS) entry which is preliminary data.</text>
</comment>
<evidence type="ECO:0000313" key="4">
    <source>
        <dbReference type="Proteomes" id="UP000322110"/>
    </source>
</evidence>
<sequence>MLAFLADDESESALRGGLAEWTDALPVRRGNVRTALRVLEREPTPRLLIVDVSQVEDAAAELDRLATVCSPDVRVLVVGDRAELSFYRGITRELGVEEYIYKPLTRDNVSRLFGPPLAELVATGGGHGSAAPHGGHIIAVGGVRGGIGATTIATNLALHLSETTRGHVALLDLHLRGGSTALALGVRPGAGLRVALEEPDRADALFLDRVSIPISDRLRLIAAEEAFDANPAPTEEGVSRLLELLRSRFNIIVADLPIPPTAIERRVIAMARHRILVMGPDVASIRDAGAARRMVSAVAGGAVPLLVLNRAGMRGALSTALVTEGLGSAPDITIPDFPTQLPKALNLGRPALHDSAGFRRALAPLGREISGTRSQHTESGLRRLARLLRR</sequence>
<keyword evidence="4" id="KW-1185">Reference proteome</keyword>
<organism evidence="3 4">
    <name type="scientific">Teichococcus oryzae</name>
    <dbReference type="NCBI Taxonomy" id="1608942"/>
    <lineage>
        <taxon>Bacteria</taxon>
        <taxon>Pseudomonadati</taxon>
        <taxon>Pseudomonadota</taxon>
        <taxon>Alphaproteobacteria</taxon>
        <taxon>Acetobacterales</taxon>
        <taxon>Roseomonadaceae</taxon>
        <taxon>Roseomonas</taxon>
    </lineage>
</organism>
<accession>A0A5B2T9K6</accession>
<dbReference type="GO" id="GO:0009898">
    <property type="term" value="C:cytoplasmic side of plasma membrane"/>
    <property type="evidence" value="ECO:0007669"/>
    <property type="project" value="TreeGrafter"/>
</dbReference>
<name>A0A5B2T9K6_9PROT</name>
<protein>
    <submittedName>
        <fullName evidence="3">Pilus assembly protein CpaE</fullName>
    </submittedName>
</protein>
<dbReference type="RefSeq" id="WP_149814298.1">
    <property type="nucleotide sequence ID" value="NZ_VUKA01000037.1"/>
</dbReference>
<dbReference type="Proteomes" id="UP000322110">
    <property type="component" value="Unassembled WGS sequence"/>
</dbReference>
<dbReference type="GO" id="GO:0016887">
    <property type="term" value="F:ATP hydrolysis activity"/>
    <property type="evidence" value="ECO:0007669"/>
    <property type="project" value="TreeGrafter"/>
</dbReference>
<dbReference type="Gene3D" id="3.40.50.2300">
    <property type="match status" value="1"/>
</dbReference>
<evidence type="ECO:0000256" key="2">
    <source>
        <dbReference type="ARBA" id="ARBA00022840"/>
    </source>
</evidence>
<dbReference type="PANTHER" id="PTHR43384">
    <property type="entry name" value="SEPTUM SITE-DETERMINING PROTEIN MIND HOMOLOG, CHLOROPLASTIC-RELATED"/>
    <property type="match status" value="1"/>
</dbReference>
<dbReference type="GO" id="GO:0005829">
    <property type="term" value="C:cytosol"/>
    <property type="evidence" value="ECO:0007669"/>
    <property type="project" value="TreeGrafter"/>
</dbReference>
<dbReference type="InterPro" id="IPR050625">
    <property type="entry name" value="ParA/MinD_ATPase"/>
</dbReference>
<evidence type="ECO:0000313" key="3">
    <source>
        <dbReference type="EMBL" id="KAA2211306.1"/>
    </source>
</evidence>
<keyword evidence="2" id="KW-0067">ATP-binding</keyword>